<evidence type="ECO:0000256" key="3">
    <source>
        <dbReference type="ARBA" id="ARBA00022692"/>
    </source>
</evidence>
<feature type="transmembrane region" description="Helical" evidence="7">
    <location>
        <begin position="29"/>
        <end position="53"/>
    </location>
</feature>
<feature type="transmembrane region" description="Helical" evidence="7">
    <location>
        <begin position="322"/>
        <end position="341"/>
    </location>
</feature>
<evidence type="ECO:0000256" key="7">
    <source>
        <dbReference type="SAM" id="Phobius"/>
    </source>
</evidence>
<proteinExistence type="predicted"/>
<organism evidence="9 10">
    <name type="scientific">Pseudonocardia parietis</name>
    <dbReference type="NCBI Taxonomy" id="570936"/>
    <lineage>
        <taxon>Bacteria</taxon>
        <taxon>Bacillati</taxon>
        <taxon>Actinomycetota</taxon>
        <taxon>Actinomycetes</taxon>
        <taxon>Pseudonocardiales</taxon>
        <taxon>Pseudonocardiaceae</taxon>
        <taxon>Pseudonocardia</taxon>
    </lineage>
</organism>
<feature type="transmembrane region" description="Helical" evidence="7">
    <location>
        <begin position="286"/>
        <end position="310"/>
    </location>
</feature>
<feature type="transmembrane region" description="Helical" evidence="7">
    <location>
        <begin position="91"/>
        <end position="113"/>
    </location>
</feature>
<keyword evidence="5 7" id="KW-0472">Membrane</keyword>
<dbReference type="Gene3D" id="1.20.1720.10">
    <property type="entry name" value="Multidrug resistance protein D"/>
    <property type="match status" value="1"/>
</dbReference>
<dbReference type="PROSITE" id="PS50850">
    <property type="entry name" value="MFS"/>
    <property type="match status" value="1"/>
</dbReference>
<evidence type="ECO:0000256" key="5">
    <source>
        <dbReference type="ARBA" id="ARBA00023136"/>
    </source>
</evidence>
<evidence type="ECO:0000313" key="10">
    <source>
        <dbReference type="Proteomes" id="UP001519295"/>
    </source>
</evidence>
<feature type="transmembrane region" description="Helical" evidence="7">
    <location>
        <begin position="353"/>
        <end position="379"/>
    </location>
</feature>
<feature type="transmembrane region" description="Helical" evidence="7">
    <location>
        <begin position="385"/>
        <end position="407"/>
    </location>
</feature>
<keyword evidence="10" id="KW-1185">Reference proteome</keyword>
<dbReference type="RefSeq" id="WP_210030577.1">
    <property type="nucleotide sequence ID" value="NZ_JAGINU010000001.1"/>
</dbReference>
<dbReference type="SUPFAM" id="SSF103473">
    <property type="entry name" value="MFS general substrate transporter"/>
    <property type="match status" value="1"/>
</dbReference>
<name>A0ABS4VY73_9PSEU</name>
<dbReference type="PRINTS" id="PR01036">
    <property type="entry name" value="TCRTETB"/>
</dbReference>
<keyword evidence="4 7" id="KW-1133">Transmembrane helix</keyword>
<accession>A0ABS4VY73</accession>
<dbReference type="Proteomes" id="UP001519295">
    <property type="component" value="Unassembled WGS sequence"/>
</dbReference>
<dbReference type="InterPro" id="IPR011701">
    <property type="entry name" value="MFS"/>
</dbReference>
<sequence>MTTPTPRAVDPPKGAATPMQEPPAPRIRLLLAVLVTAVTVSVMNNSMVIVLLPEIGRDFSASAAAVSWVVTGFSLAFAVGTPLYGRIADVFGIRWVFCAGLVLFLAGSLLAGLATELSVLLAARVVQGLGGAAVPALASVTVARVLPDGRRGLAFGLIGTGVGVGQALGPVLGGLVAQVAGWTAPFLAAAAITVPLIVFAARVLPGAGTAARPGWRSIDVPGGLLLGSAAAGVLFGVTEGQRAGFGAVSSWGAIAAGVVLAVAFAVRIRSAREPFAPPALFGNAPFVVASLVGFLMMACYLGVLLLIPQLVTSVNGLGVGEVGLVLLPGAVVVATVSAPFGRLSDRVGARLPIITGLGVLLAAVLTLSTLAGGPVLAIAATTSALGLSLAMVTSPLINAVSAAVPAAHSGVGLGIYQGAFFLGGGTGAAVVGAVLSARSGAGDGTAWNPLHSGAAAEFSDTLLVVAAVLVVTVLLALRLPGRTERSRAAGARGSGAPR</sequence>
<feature type="transmembrane region" description="Helical" evidence="7">
    <location>
        <begin position="458"/>
        <end position="477"/>
    </location>
</feature>
<dbReference type="EMBL" id="JAGINU010000001">
    <property type="protein sequence ID" value="MBP2368869.1"/>
    <property type="molecule type" value="Genomic_DNA"/>
</dbReference>
<reference evidence="9 10" key="1">
    <citation type="submission" date="2021-03" db="EMBL/GenBank/DDBJ databases">
        <title>Sequencing the genomes of 1000 actinobacteria strains.</title>
        <authorList>
            <person name="Klenk H.-P."/>
        </authorList>
    </citation>
    <scope>NUCLEOTIDE SEQUENCE [LARGE SCALE GENOMIC DNA]</scope>
    <source>
        <strain evidence="9 10">DSM 45256</strain>
    </source>
</reference>
<comment type="subcellular location">
    <subcellularLocation>
        <location evidence="1">Cell membrane</location>
        <topology evidence="1">Multi-pass membrane protein</topology>
    </subcellularLocation>
</comment>
<evidence type="ECO:0000313" key="9">
    <source>
        <dbReference type="EMBL" id="MBP2368869.1"/>
    </source>
</evidence>
<dbReference type="PANTHER" id="PTHR42718">
    <property type="entry name" value="MAJOR FACILITATOR SUPERFAMILY MULTIDRUG TRANSPORTER MFSC"/>
    <property type="match status" value="1"/>
</dbReference>
<feature type="transmembrane region" description="Helical" evidence="7">
    <location>
        <begin position="182"/>
        <end position="205"/>
    </location>
</feature>
<feature type="domain" description="Major facilitator superfamily (MFS) profile" evidence="8">
    <location>
        <begin position="30"/>
        <end position="484"/>
    </location>
</feature>
<gene>
    <name evidence="9" type="ORF">JOF36_004565</name>
</gene>
<feature type="transmembrane region" description="Helical" evidence="7">
    <location>
        <begin position="419"/>
        <end position="438"/>
    </location>
</feature>
<dbReference type="Pfam" id="PF07690">
    <property type="entry name" value="MFS_1"/>
    <property type="match status" value="1"/>
</dbReference>
<feature type="transmembrane region" description="Helical" evidence="7">
    <location>
        <begin position="59"/>
        <end position="79"/>
    </location>
</feature>
<evidence type="ECO:0000259" key="8">
    <source>
        <dbReference type="PROSITE" id="PS50850"/>
    </source>
</evidence>
<protein>
    <submittedName>
        <fullName evidence="9">EmrB/QacA subfamily drug resistance transporter</fullName>
    </submittedName>
</protein>
<keyword evidence="3 7" id="KW-0812">Transmembrane</keyword>
<evidence type="ECO:0000256" key="2">
    <source>
        <dbReference type="ARBA" id="ARBA00022448"/>
    </source>
</evidence>
<dbReference type="PANTHER" id="PTHR42718:SF9">
    <property type="entry name" value="MAJOR FACILITATOR SUPERFAMILY MULTIDRUG TRANSPORTER MFSC"/>
    <property type="match status" value="1"/>
</dbReference>
<dbReference type="Gene3D" id="1.20.1250.20">
    <property type="entry name" value="MFS general substrate transporter like domains"/>
    <property type="match status" value="1"/>
</dbReference>
<dbReference type="InterPro" id="IPR036259">
    <property type="entry name" value="MFS_trans_sf"/>
</dbReference>
<feature type="transmembrane region" description="Helical" evidence="7">
    <location>
        <begin position="243"/>
        <end position="266"/>
    </location>
</feature>
<feature type="transmembrane region" description="Helical" evidence="7">
    <location>
        <begin position="217"/>
        <end position="237"/>
    </location>
</feature>
<comment type="caution">
    <text evidence="9">The sequence shown here is derived from an EMBL/GenBank/DDBJ whole genome shotgun (WGS) entry which is preliminary data.</text>
</comment>
<dbReference type="InterPro" id="IPR020846">
    <property type="entry name" value="MFS_dom"/>
</dbReference>
<evidence type="ECO:0000256" key="1">
    <source>
        <dbReference type="ARBA" id="ARBA00004651"/>
    </source>
</evidence>
<feature type="transmembrane region" description="Helical" evidence="7">
    <location>
        <begin position="125"/>
        <end position="146"/>
    </location>
</feature>
<feature type="region of interest" description="Disordered" evidence="6">
    <location>
        <begin position="1"/>
        <end position="21"/>
    </location>
</feature>
<keyword evidence="2" id="KW-0813">Transport</keyword>
<evidence type="ECO:0000256" key="4">
    <source>
        <dbReference type="ARBA" id="ARBA00022989"/>
    </source>
</evidence>
<evidence type="ECO:0000256" key="6">
    <source>
        <dbReference type="SAM" id="MobiDB-lite"/>
    </source>
</evidence>
<feature type="transmembrane region" description="Helical" evidence="7">
    <location>
        <begin position="153"/>
        <end position="176"/>
    </location>
</feature>
<dbReference type="CDD" id="cd17321">
    <property type="entry name" value="MFS_MMR_MDR_like"/>
    <property type="match status" value="1"/>
</dbReference>